<organism evidence="9 10">
    <name type="scientific">Hazenella coriacea</name>
    <dbReference type="NCBI Taxonomy" id="1179467"/>
    <lineage>
        <taxon>Bacteria</taxon>
        <taxon>Bacillati</taxon>
        <taxon>Bacillota</taxon>
        <taxon>Bacilli</taxon>
        <taxon>Bacillales</taxon>
        <taxon>Thermoactinomycetaceae</taxon>
        <taxon>Hazenella</taxon>
    </lineage>
</organism>
<dbReference type="OrthoDB" id="65739at2"/>
<dbReference type="PANTHER" id="PTHR43414:SF3">
    <property type="entry name" value="LMO2377 PROTEIN"/>
    <property type="match status" value="1"/>
</dbReference>
<comment type="caution">
    <text evidence="9">The sequence shown here is derived from an EMBL/GenBank/DDBJ whole genome shotgun (WGS) entry which is preliminary data.</text>
</comment>
<keyword evidence="10" id="KW-1185">Reference proteome</keyword>
<evidence type="ECO:0000256" key="5">
    <source>
        <dbReference type="ARBA" id="ARBA00022989"/>
    </source>
</evidence>
<evidence type="ECO:0000256" key="4">
    <source>
        <dbReference type="ARBA" id="ARBA00022692"/>
    </source>
</evidence>
<protein>
    <submittedName>
        <fullName evidence="9">DHA1 family multidrug resistance protein-like MFS transporter</fullName>
    </submittedName>
</protein>
<keyword evidence="4 7" id="KW-0812">Transmembrane</keyword>
<keyword evidence="2" id="KW-0813">Transport</keyword>
<feature type="transmembrane region" description="Helical" evidence="7">
    <location>
        <begin position="308"/>
        <end position="329"/>
    </location>
</feature>
<evidence type="ECO:0000256" key="2">
    <source>
        <dbReference type="ARBA" id="ARBA00022448"/>
    </source>
</evidence>
<dbReference type="GO" id="GO:0005886">
    <property type="term" value="C:plasma membrane"/>
    <property type="evidence" value="ECO:0007669"/>
    <property type="project" value="UniProtKB-SubCell"/>
</dbReference>
<dbReference type="PROSITE" id="PS50850">
    <property type="entry name" value="MFS"/>
    <property type="match status" value="1"/>
</dbReference>
<dbReference type="EMBL" id="SMAG01000003">
    <property type="protein sequence ID" value="TCS95013.1"/>
    <property type="molecule type" value="Genomic_DNA"/>
</dbReference>
<feature type="transmembrane region" description="Helical" evidence="7">
    <location>
        <begin position="78"/>
        <end position="97"/>
    </location>
</feature>
<proteinExistence type="predicted"/>
<dbReference type="InterPro" id="IPR036259">
    <property type="entry name" value="MFS_trans_sf"/>
</dbReference>
<reference evidence="9 10" key="1">
    <citation type="submission" date="2019-03" db="EMBL/GenBank/DDBJ databases">
        <title>Genomic Encyclopedia of Type Strains, Phase IV (KMG-IV): sequencing the most valuable type-strain genomes for metagenomic binning, comparative biology and taxonomic classification.</title>
        <authorList>
            <person name="Goeker M."/>
        </authorList>
    </citation>
    <scope>NUCLEOTIDE SEQUENCE [LARGE SCALE GENOMIC DNA]</scope>
    <source>
        <strain evidence="9 10">DSM 45707</strain>
    </source>
</reference>
<keyword evidence="5 7" id="KW-1133">Transmembrane helix</keyword>
<evidence type="ECO:0000256" key="6">
    <source>
        <dbReference type="ARBA" id="ARBA00023136"/>
    </source>
</evidence>
<feature type="transmembrane region" description="Helical" evidence="7">
    <location>
        <begin position="132"/>
        <end position="154"/>
    </location>
</feature>
<feature type="transmembrane region" description="Helical" evidence="7">
    <location>
        <begin position="206"/>
        <end position="228"/>
    </location>
</feature>
<feature type="transmembrane region" description="Helical" evidence="7">
    <location>
        <begin position="248"/>
        <end position="271"/>
    </location>
</feature>
<sequence length="410" mass="44476">METWRRNLYILMISQFLVMSAMSMIMPFLPLYLKEMGVTDPADTQRWAGLIFGINFLTAFIFAPIWGSLGDRYGRKIMILRSGFGMAIIIFLTGLATSPLQLFFLRLLNGTVSGFIPASISLLATSAPKEKVGYALGMLQSGAVAGSIMGPFIGGVLAEVIGFRNIFFLTAIVLAIATFIVLFAVQEEFVPVKKNQKSQGFWKDTSMIFHIRPLLILFVVGIFMQFAMVGIAPQMSLFVDQLGVPGGYVAFFAGLVTAAAGIATMVSSPLLGKVSDRFGAEKVMFLALIGAALLFIPHYFVLSVWQLLILRFILGLFVGGLTPSLSALIRQYAPKGKESTAFGYNTSAIFLGNLLGPITYGVISGFIGIRGIFLVTAGLLFGVAIWLKMGLHVNMKPLAQSVRKSLKNTA</sequence>
<feature type="transmembrane region" description="Helical" evidence="7">
    <location>
        <begin position="369"/>
        <end position="387"/>
    </location>
</feature>
<feature type="transmembrane region" description="Helical" evidence="7">
    <location>
        <begin position="283"/>
        <end position="302"/>
    </location>
</feature>
<feature type="transmembrane region" description="Helical" evidence="7">
    <location>
        <begin position="47"/>
        <end position="66"/>
    </location>
</feature>
<dbReference type="RefSeq" id="WP_131924374.1">
    <property type="nucleotide sequence ID" value="NZ_SMAG01000003.1"/>
</dbReference>
<feature type="transmembrane region" description="Helical" evidence="7">
    <location>
        <begin position="341"/>
        <end position="363"/>
    </location>
</feature>
<accession>A0A4R3L5P1</accession>
<feature type="transmembrane region" description="Helical" evidence="7">
    <location>
        <begin position="166"/>
        <end position="185"/>
    </location>
</feature>
<dbReference type="GO" id="GO:0022857">
    <property type="term" value="F:transmembrane transporter activity"/>
    <property type="evidence" value="ECO:0007669"/>
    <property type="project" value="InterPro"/>
</dbReference>
<feature type="transmembrane region" description="Helical" evidence="7">
    <location>
        <begin position="7"/>
        <end position="27"/>
    </location>
</feature>
<dbReference type="Pfam" id="PF07690">
    <property type="entry name" value="MFS_1"/>
    <property type="match status" value="2"/>
</dbReference>
<name>A0A4R3L5P1_9BACL</name>
<evidence type="ECO:0000259" key="8">
    <source>
        <dbReference type="PROSITE" id="PS50850"/>
    </source>
</evidence>
<dbReference type="Proteomes" id="UP000294937">
    <property type="component" value="Unassembled WGS sequence"/>
</dbReference>
<dbReference type="SUPFAM" id="SSF103473">
    <property type="entry name" value="MFS general substrate transporter"/>
    <property type="match status" value="2"/>
</dbReference>
<keyword evidence="6 7" id="KW-0472">Membrane</keyword>
<dbReference type="PANTHER" id="PTHR43414">
    <property type="entry name" value="MULTIDRUG RESISTANCE PROTEIN MDTG"/>
    <property type="match status" value="1"/>
</dbReference>
<dbReference type="PRINTS" id="PR01035">
    <property type="entry name" value="TCRTETA"/>
</dbReference>
<gene>
    <name evidence="9" type="ORF">EDD58_103438</name>
</gene>
<evidence type="ECO:0000256" key="1">
    <source>
        <dbReference type="ARBA" id="ARBA00004651"/>
    </source>
</evidence>
<dbReference type="AlphaFoldDB" id="A0A4R3L5P1"/>
<feature type="transmembrane region" description="Helical" evidence="7">
    <location>
        <begin position="103"/>
        <end position="125"/>
    </location>
</feature>
<dbReference type="InterPro" id="IPR001958">
    <property type="entry name" value="Tet-R_TetA/multi-R_MdtG-like"/>
</dbReference>
<comment type="subcellular location">
    <subcellularLocation>
        <location evidence="1">Cell membrane</location>
        <topology evidence="1">Multi-pass membrane protein</topology>
    </subcellularLocation>
</comment>
<dbReference type="Gene3D" id="1.20.1720.10">
    <property type="entry name" value="Multidrug resistance protein D"/>
    <property type="match status" value="1"/>
</dbReference>
<evidence type="ECO:0000313" key="10">
    <source>
        <dbReference type="Proteomes" id="UP000294937"/>
    </source>
</evidence>
<keyword evidence="3" id="KW-1003">Cell membrane</keyword>
<evidence type="ECO:0000256" key="3">
    <source>
        <dbReference type="ARBA" id="ARBA00022475"/>
    </source>
</evidence>
<evidence type="ECO:0000256" key="7">
    <source>
        <dbReference type="SAM" id="Phobius"/>
    </source>
</evidence>
<dbReference type="Gene3D" id="1.20.1250.20">
    <property type="entry name" value="MFS general substrate transporter like domains"/>
    <property type="match status" value="1"/>
</dbReference>
<dbReference type="InterPro" id="IPR011701">
    <property type="entry name" value="MFS"/>
</dbReference>
<evidence type="ECO:0000313" key="9">
    <source>
        <dbReference type="EMBL" id="TCS95013.1"/>
    </source>
</evidence>
<dbReference type="InterPro" id="IPR020846">
    <property type="entry name" value="MFS_dom"/>
</dbReference>
<feature type="domain" description="Major facilitator superfamily (MFS) profile" evidence="8">
    <location>
        <begin position="7"/>
        <end position="395"/>
    </location>
</feature>